<feature type="region of interest" description="Disordered" evidence="5">
    <location>
        <begin position="294"/>
        <end position="316"/>
    </location>
</feature>
<evidence type="ECO:0000256" key="3">
    <source>
        <dbReference type="ARBA" id="ARBA00022989"/>
    </source>
</evidence>
<comment type="subcellular location">
    <subcellularLocation>
        <location evidence="1">Membrane</location>
        <topology evidence="1">Multi-pass membrane protein</topology>
    </subcellularLocation>
</comment>
<dbReference type="GO" id="GO:0016020">
    <property type="term" value="C:membrane"/>
    <property type="evidence" value="ECO:0007669"/>
    <property type="project" value="UniProtKB-SubCell"/>
</dbReference>
<evidence type="ECO:0000256" key="6">
    <source>
        <dbReference type="SAM" id="Phobius"/>
    </source>
</evidence>
<evidence type="ECO:0000313" key="9">
    <source>
        <dbReference type="Proteomes" id="UP000198362"/>
    </source>
</evidence>
<feature type="transmembrane region" description="Helical" evidence="6">
    <location>
        <begin position="69"/>
        <end position="87"/>
    </location>
</feature>
<dbReference type="Pfam" id="PF13515">
    <property type="entry name" value="FUSC_2"/>
    <property type="match status" value="1"/>
</dbReference>
<accession>A0A239K166</accession>
<feature type="transmembrane region" description="Helical" evidence="6">
    <location>
        <begin position="121"/>
        <end position="137"/>
    </location>
</feature>
<gene>
    <name evidence="8" type="ORF">SAMN05421812_103225</name>
</gene>
<keyword evidence="9" id="KW-1185">Reference proteome</keyword>
<feature type="domain" description="Integral membrane bound transporter" evidence="7">
    <location>
        <begin position="30"/>
        <end position="153"/>
    </location>
</feature>
<dbReference type="InterPro" id="IPR049453">
    <property type="entry name" value="Memb_transporter_dom"/>
</dbReference>
<keyword evidence="4 6" id="KW-0472">Membrane</keyword>
<evidence type="ECO:0000256" key="4">
    <source>
        <dbReference type="ARBA" id="ARBA00023136"/>
    </source>
</evidence>
<feature type="transmembrane region" description="Helical" evidence="6">
    <location>
        <begin position="44"/>
        <end position="62"/>
    </location>
</feature>
<protein>
    <submittedName>
        <fullName evidence="8">Fusaric acid resistance protein-like</fullName>
    </submittedName>
</protein>
<keyword evidence="3 6" id="KW-1133">Transmembrane helix</keyword>
<evidence type="ECO:0000256" key="2">
    <source>
        <dbReference type="ARBA" id="ARBA00022692"/>
    </source>
</evidence>
<feature type="transmembrane region" description="Helical" evidence="6">
    <location>
        <begin position="93"/>
        <end position="114"/>
    </location>
</feature>
<dbReference type="AlphaFoldDB" id="A0A239K166"/>
<name>A0A239K166_9ACTN</name>
<feature type="transmembrane region" description="Helical" evidence="6">
    <location>
        <begin position="20"/>
        <end position="38"/>
    </location>
</feature>
<dbReference type="EMBL" id="FZPH01000003">
    <property type="protein sequence ID" value="SNT11423.1"/>
    <property type="molecule type" value="Genomic_DNA"/>
</dbReference>
<evidence type="ECO:0000313" key="8">
    <source>
        <dbReference type="EMBL" id="SNT11423.1"/>
    </source>
</evidence>
<dbReference type="OrthoDB" id="5198202at2"/>
<evidence type="ECO:0000256" key="1">
    <source>
        <dbReference type="ARBA" id="ARBA00004141"/>
    </source>
</evidence>
<dbReference type="RefSeq" id="WP_089246589.1">
    <property type="nucleotide sequence ID" value="NZ_FZPH01000003.1"/>
</dbReference>
<evidence type="ECO:0000256" key="5">
    <source>
        <dbReference type="SAM" id="MobiDB-lite"/>
    </source>
</evidence>
<evidence type="ECO:0000259" key="7">
    <source>
        <dbReference type="Pfam" id="PF13515"/>
    </source>
</evidence>
<sequence>MADGWLRDRLRSTWIDRWVVLELGVAAGLAWFLAGMLLGQTNSFFAPAAAVLVVGGSIGRQLRQTVELIAGITVGLVLADGLIHLIGRGPVQLGVVVALSAGLALLVSGGKMLLNQATTTAVLIVALYPSASSGIFYERWLDALIGAGVALVVRAAVVPLLPLALRRATGVLRAQLGEAFDGAHAGLRAADQPITRDAAARLESAQTVLRDVAEETGKLAKVISVALVHRRTRRILASAEAKLPFLGAALTHTHLALRAEADELVAGVPDDLVDAVSALARGTDELVASLLRPEDRPAARPAAPSHERLAGVSPQVADHVRSASGELARAAAPAG</sequence>
<reference evidence="8 9" key="1">
    <citation type="submission" date="2017-06" db="EMBL/GenBank/DDBJ databases">
        <authorList>
            <person name="Kim H.J."/>
            <person name="Triplett B.A."/>
        </authorList>
    </citation>
    <scope>NUCLEOTIDE SEQUENCE [LARGE SCALE GENOMIC DNA]</scope>
    <source>
        <strain evidence="8 9">CGMCC 4.5593</strain>
    </source>
</reference>
<keyword evidence="2 6" id="KW-0812">Transmembrane</keyword>
<proteinExistence type="predicted"/>
<feature type="transmembrane region" description="Helical" evidence="6">
    <location>
        <begin position="143"/>
        <end position="165"/>
    </location>
</feature>
<organism evidence="8 9">
    <name type="scientific">Asanoa hainanensis</name>
    <dbReference type="NCBI Taxonomy" id="560556"/>
    <lineage>
        <taxon>Bacteria</taxon>
        <taxon>Bacillati</taxon>
        <taxon>Actinomycetota</taxon>
        <taxon>Actinomycetes</taxon>
        <taxon>Micromonosporales</taxon>
        <taxon>Micromonosporaceae</taxon>
        <taxon>Asanoa</taxon>
    </lineage>
</organism>
<dbReference type="Proteomes" id="UP000198362">
    <property type="component" value="Unassembled WGS sequence"/>
</dbReference>